<name>A0A2H3DHI8_ARMGA</name>
<proteinExistence type="predicted"/>
<keyword evidence="2" id="KW-0240">DNA-directed RNA polymerase</keyword>
<dbReference type="SUPFAM" id="SSF88798">
    <property type="entry name" value="N-terminal, heterodimerisation domain of RBP7 (RpoE)"/>
    <property type="match status" value="1"/>
</dbReference>
<dbReference type="STRING" id="47427.A0A2H3DHI8"/>
<reference evidence="6" key="1">
    <citation type="journal article" date="2017" name="Nat. Ecol. Evol.">
        <title>Genome expansion and lineage-specific genetic innovations in the forest pathogenic fungi Armillaria.</title>
        <authorList>
            <person name="Sipos G."/>
            <person name="Prasanna A.N."/>
            <person name="Walter M.C."/>
            <person name="O'Connor E."/>
            <person name="Balint B."/>
            <person name="Krizsan K."/>
            <person name="Kiss B."/>
            <person name="Hess J."/>
            <person name="Varga T."/>
            <person name="Slot J."/>
            <person name="Riley R."/>
            <person name="Boka B."/>
            <person name="Rigling D."/>
            <person name="Barry K."/>
            <person name="Lee J."/>
            <person name="Mihaltcheva S."/>
            <person name="LaButti K."/>
            <person name="Lipzen A."/>
            <person name="Waldron R."/>
            <person name="Moloney N.M."/>
            <person name="Sperisen C."/>
            <person name="Kredics L."/>
            <person name="Vagvoelgyi C."/>
            <person name="Patrignani A."/>
            <person name="Fitzpatrick D."/>
            <person name="Nagy I."/>
            <person name="Doyle S."/>
            <person name="Anderson J.B."/>
            <person name="Grigoriev I.V."/>
            <person name="Gueldener U."/>
            <person name="Muensterkoetter M."/>
            <person name="Nagy L.G."/>
        </authorList>
    </citation>
    <scope>NUCLEOTIDE SEQUENCE [LARGE SCALE GENOMIC DNA]</scope>
    <source>
        <strain evidence="6">Ar21-2</strain>
    </source>
</reference>
<organism evidence="5 6">
    <name type="scientific">Armillaria gallica</name>
    <name type="common">Bulbous honey fungus</name>
    <name type="synonym">Armillaria bulbosa</name>
    <dbReference type="NCBI Taxonomy" id="47427"/>
    <lineage>
        <taxon>Eukaryota</taxon>
        <taxon>Fungi</taxon>
        <taxon>Dikarya</taxon>
        <taxon>Basidiomycota</taxon>
        <taxon>Agaricomycotina</taxon>
        <taxon>Agaricomycetes</taxon>
        <taxon>Agaricomycetidae</taxon>
        <taxon>Agaricales</taxon>
        <taxon>Marasmiineae</taxon>
        <taxon>Physalacriaceae</taxon>
        <taxon>Armillaria</taxon>
    </lineage>
</organism>
<dbReference type="InterPro" id="IPR036898">
    <property type="entry name" value="RNA_pol_Rpb7-like_N_sf"/>
</dbReference>
<dbReference type="PANTHER" id="PTHR12709:SF1">
    <property type="entry name" value="DNA-DIRECTED RNA POLYMERASE III SUBUNIT RPC8"/>
    <property type="match status" value="1"/>
</dbReference>
<dbReference type="Gene3D" id="3.30.1490.120">
    <property type="entry name" value="RNA polymerase Rpb7-like, N-terminal domain"/>
    <property type="match status" value="1"/>
</dbReference>
<evidence type="ECO:0000313" key="5">
    <source>
        <dbReference type="EMBL" id="PBK93580.1"/>
    </source>
</evidence>
<dbReference type="AlphaFoldDB" id="A0A2H3DHI8"/>
<comment type="subcellular location">
    <subcellularLocation>
        <location evidence="1">Nucleus</location>
    </subcellularLocation>
</comment>
<sequence>MLSQDTINFGIPLETAFIAKLNEKYANWVLHDVGLCVCAFDLMEVDEGKVWYGDGFLFEKLIFRLVVFRPFTSVVILAC</sequence>
<evidence type="ECO:0000256" key="2">
    <source>
        <dbReference type="ARBA" id="ARBA00022478"/>
    </source>
</evidence>
<dbReference type="InterPro" id="IPR045113">
    <property type="entry name" value="Rpb7-like"/>
</dbReference>
<keyword evidence="6" id="KW-1185">Reference proteome</keyword>
<dbReference type="GO" id="GO:0005666">
    <property type="term" value="C:RNA polymerase III complex"/>
    <property type="evidence" value="ECO:0007669"/>
    <property type="project" value="TreeGrafter"/>
</dbReference>
<dbReference type="InterPro" id="IPR005576">
    <property type="entry name" value="Rpb7-like_N"/>
</dbReference>
<dbReference type="Proteomes" id="UP000217790">
    <property type="component" value="Unassembled WGS sequence"/>
</dbReference>
<dbReference type="EMBL" id="KZ293656">
    <property type="protein sequence ID" value="PBK93580.1"/>
    <property type="molecule type" value="Genomic_DNA"/>
</dbReference>
<evidence type="ECO:0000256" key="1">
    <source>
        <dbReference type="ARBA" id="ARBA00004123"/>
    </source>
</evidence>
<protein>
    <recommendedName>
        <fullName evidence="4">RNA polymerase Rpb7-like N-terminal domain-containing protein</fullName>
    </recommendedName>
</protein>
<gene>
    <name evidence="5" type="ORF">ARMGADRAFT_929107</name>
</gene>
<dbReference type="InParanoid" id="A0A2H3DHI8"/>
<dbReference type="PANTHER" id="PTHR12709">
    <property type="entry name" value="DNA-DIRECTED RNA POLYMERASE II, III"/>
    <property type="match status" value="1"/>
</dbReference>
<dbReference type="GO" id="GO:0006384">
    <property type="term" value="P:transcription initiation at RNA polymerase III promoter"/>
    <property type="evidence" value="ECO:0007669"/>
    <property type="project" value="TreeGrafter"/>
</dbReference>
<keyword evidence="3" id="KW-0804">Transcription</keyword>
<accession>A0A2H3DHI8</accession>
<evidence type="ECO:0000313" key="6">
    <source>
        <dbReference type="Proteomes" id="UP000217790"/>
    </source>
</evidence>
<evidence type="ECO:0000259" key="4">
    <source>
        <dbReference type="Pfam" id="PF03876"/>
    </source>
</evidence>
<dbReference type="Pfam" id="PF03876">
    <property type="entry name" value="SHS2_Rpb7-N"/>
    <property type="match status" value="1"/>
</dbReference>
<feature type="domain" description="RNA polymerase Rpb7-like N-terminal" evidence="4">
    <location>
        <begin position="9"/>
        <end position="55"/>
    </location>
</feature>
<evidence type="ECO:0000256" key="3">
    <source>
        <dbReference type="ARBA" id="ARBA00023163"/>
    </source>
</evidence>
<dbReference type="OrthoDB" id="10256606at2759"/>